<gene>
    <name evidence="3" type="ORF">SAMN02745119_02355</name>
</gene>
<feature type="domain" description="HTH cro/C1-type" evidence="2">
    <location>
        <begin position="18"/>
        <end position="70"/>
    </location>
</feature>
<protein>
    <submittedName>
        <fullName evidence="3">Helix-turn-helix</fullName>
    </submittedName>
</protein>
<name>A0A1T4QED4_9BACT</name>
<dbReference type="RefSeq" id="WP_078790622.1">
    <property type="nucleotide sequence ID" value="NZ_FUWR01000013.1"/>
</dbReference>
<dbReference type="InterPro" id="IPR010982">
    <property type="entry name" value="Lambda_DNA-bd_dom_sf"/>
</dbReference>
<evidence type="ECO:0000313" key="4">
    <source>
        <dbReference type="Proteomes" id="UP000190102"/>
    </source>
</evidence>
<dbReference type="GO" id="GO:0003677">
    <property type="term" value="F:DNA binding"/>
    <property type="evidence" value="ECO:0007669"/>
    <property type="project" value="InterPro"/>
</dbReference>
<dbReference type="Gene3D" id="1.10.260.40">
    <property type="entry name" value="lambda repressor-like DNA-binding domains"/>
    <property type="match status" value="1"/>
</dbReference>
<sequence length="115" mass="13379">MVNYRTPEEWEEVLGQQIRNLRILRNMDQQALSEQAGVALNVVKRIESGKTSTTKSLIKILRVLNRVEWLETLAPKVTVNPLQMIPQKSPRQKVFKPRTRKLKPKNELLLPDHSE</sequence>
<dbReference type="InterPro" id="IPR001387">
    <property type="entry name" value="Cro/C1-type_HTH"/>
</dbReference>
<dbReference type="SUPFAM" id="SSF47413">
    <property type="entry name" value="lambda repressor-like DNA-binding domains"/>
    <property type="match status" value="1"/>
</dbReference>
<dbReference type="EMBL" id="FUWR01000013">
    <property type="protein sequence ID" value="SKA01996.1"/>
    <property type="molecule type" value="Genomic_DNA"/>
</dbReference>
<proteinExistence type="predicted"/>
<dbReference type="STRING" id="115783.SAMN02745119_02355"/>
<reference evidence="4" key="1">
    <citation type="submission" date="2017-02" db="EMBL/GenBank/DDBJ databases">
        <authorList>
            <person name="Varghese N."/>
            <person name="Submissions S."/>
        </authorList>
    </citation>
    <scope>NUCLEOTIDE SEQUENCE [LARGE SCALE GENOMIC DNA]</scope>
    <source>
        <strain evidence="4">ATCC BAA-34</strain>
    </source>
</reference>
<keyword evidence="4" id="KW-1185">Reference proteome</keyword>
<dbReference type="Proteomes" id="UP000190102">
    <property type="component" value="Unassembled WGS sequence"/>
</dbReference>
<dbReference type="SMART" id="SM00530">
    <property type="entry name" value="HTH_XRE"/>
    <property type="match status" value="1"/>
</dbReference>
<feature type="compositionally biased region" description="Basic and acidic residues" evidence="1">
    <location>
        <begin position="104"/>
        <end position="115"/>
    </location>
</feature>
<dbReference type="Pfam" id="PF01381">
    <property type="entry name" value="HTH_3"/>
    <property type="match status" value="1"/>
</dbReference>
<evidence type="ECO:0000256" key="1">
    <source>
        <dbReference type="SAM" id="MobiDB-lite"/>
    </source>
</evidence>
<dbReference type="CDD" id="cd00093">
    <property type="entry name" value="HTH_XRE"/>
    <property type="match status" value="1"/>
</dbReference>
<organism evidence="3 4">
    <name type="scientific">Trichlorobacter thiogenes</name>
    <dbReference type="NCBI Taxonomy" id="115783"/>
    <lineage>
        <taxon>Bacteria</taxon>
        <taxon>Pseudomonadati</taxon>
        <taxon>Thermodesulfobacteriota</taxon>
        <taxon>Desulfuromonadia</taxon>
        <taxon>Geobacterales</taxon>
        <taxon>Geobacteraceae</taxon>
        <taxon>Trichlorobacter</taxon>
    </lineage>
</organism>
<accession>A0A1T4QED4</accession>
<dbReference type="OrthoDB" id="5593110at2"/>
<dbReference type="PROSITE" id="PS50943">
    <property type="entry name" value="HTH_CROC1"/>
    <property type="match status" value="1"/>
</dbReference>
<evidence type="ECO:0000313" key="3">
    <source>
        <dbReference type="EMBL" id="SKA01996.1"/>
    </source>
</evidence>
<evidence type="ECO:0000259" key="2">
    <source>
        <dbReference type="PROSITE" id="PS50943"/>
    </source>
</evidence>
<feature type="region of interest" description="Disordered" evidence="1">
    <location>
        <begin position="87"/>
        <end position="115"/>
    </location>
</feature>
<feature type="compositionally biased region" description="Basic residues" evidence="1">
    <location>
        <begin position="90"/>
        <end position="103"/>
    </location>
</feature>
<dbReference type="AlphaFoldDB" id="A0A1T4QED4"/>